<dbReference type="AlphaFoldDB" id="A0A0G1VQX6"/>
<keyword evidence="4" id="KW-0472">Membrane</keyword>
<protein>
    <recommendedName>
        <fullName evidence="7">Methyltransferase domain-containing protein</fullName>
    </recommendedName>
</protein>
<dbReference type="GO" id="GO:0016279">
    <property type="term" value="F:protein-lysine N-methyltransferase activity"/>
    <property type="evidence" value="ECO:0007669"/>
    <property type="project" value="InterPro"/>
</dbReference>
<dbReference type="Gene3D" id="3.40.50.150">
    <property type="entry name" value="Vaccinia Virus protein VP39"/>
    <property type="match status" value="1"/>
</dbReference>
<gene>
    <name evidence="5" type="ORF">UY44_C0008G0035</name>
</gene>
<sequence length="183" mass="20995">MILYSVAILGILLMATFSLYFLFLLDALFGGEDFATSENAIRKIGEIIVASNKQDGILYDLGSSRGNFVYSILKICPALRVIGIDNSRLRVWFARMVGIFHFSNQIFKKADIFDIDVSKADVIYVYVPRDLLPALEKKLEEEIKHGALVITYRINFPTWSPHQMYSVDPRNPKDEKVYFYRPV</sequence>
<evidence type="ECO:0000256" key="2">
    <source>
        <dbReference type="ARBA" id="ARBA00022679"/>
    </source>
</evidence>
<evidence type="ECO:0000256" key="3">
    <source>
        <dbReference type="ARBA" id="ARBA00022691"/>
    </source>
</evidence>
<accession>A0A0G1VQX6</accession>
<dbReference type="InterPro" id="IPR026170">
    <property type="entry name" value="FAM173A/B"/>
</dbReference>
<dbReference type="SUPFAM" id="SSF53335">
    <property type="entry name" value="S-adenosyl-L-methionine-dependent methyltransferases"/>
    <property type="match status" value="1"/>
</dbReference>
<organism evidence="5 6">
    <name type="scientific">Candidatus Kaiserbacteria bacterium GW2011_GWA2_49_19</name>
    <dbReference type="NCBI Taxonomy" id="1618669"/>
    <lineage>
        <taxon>Bacteria</taxon>
        <taxon>Candidatus Kaiseribacteriota</taxon>
    </lineage>
</organism>
<name>A0A0G1VQX6_9BACT</name>
<reference evidence="5 6" key="1">
    <citation type="journal article" date="2015" name="Nature">
        <title>rRNA introns, odd ribosomes, and small enigmatic genomes across a large radiation of phyla.</title>
        <authorList>
            <person name="Brown C.T."/>
            <person name="Hug L.A."/>
            <person name="Thomas B.C."/>
            <person name="Sharon I."/>
            <person name="Castelle C.J."/>
            <person name="Singh A."/>
            <person name="Wilkins M.J."/>
            <person name="Williams K.H."/>
            <person name="Banfield J.F."/>
        </authorList>
    </citation>
    <scope>NUCLEOTIDE SEQUENCE [LARGE SCALE GENOMIC DNA]</scope>
</reference>
<keyword evidence="4" id="KW-1133">Transmembrane helix</keyword>
<evidence type="ECO:0000313" key="5">
    <source>
        <dbReference type="EMBL" id="KKW08670.1"/>
    </source>
</evidence>
<evidence type="ECO:0000256" key="4">
    <source>
        <dbReference type="SAM" id="Phobius"/>
    </source>
</evidence>
<proteinExistence type="predicted"/>
<evidence type="ECO:0008006" key="7">
    <source>
        <dbReference type="Google" id="ProtNLM"/>
    </source>
</evidence>
<dbReference type="PANTHER" id="PTHR13610:SF9">
    <property type="entry name" value="FI06469P"/>
    <property type="match status" value="1"/>
</dbReference>
<keyword evidence="4" id="KW-0812">Transmembrane</keyword>
<keyword evidence="2" id="KW-0808">Transferase</keyword>
<dbReference type="PANTHER" id="PTHR13610">
    <property type="entry name" value="METHYLTRANSFERASE DOMAIN-CONTAINING PROTEIN"/>
    <property type="match status" value="1"/>
</dbReference>
<keyword evidence="3" id="KW-0949">S-adenosyl-L-methionine</keyword>
<dbReference type="GO" id="GO:0032259">
    <property type="term" value="P:methylation"/>
    <property type="evidence" value="ECO:0007669"/>
    <property type="project" value="UniProtKB-KW"/>
</dbReference>
<keyword evidence="1" id="KW-0489">Methyltransferase</keyword>
<dbReference type="Proteomes" id="UP000033965">
    <property type="component" value="Unassembled WGS sequence"/>
</dbReference>
<feature type="transmembrane region" description="Helical" evidence="4">
    <location>
        <begin position="6"/>
        <end position="25"/>
    </location>
</feature>
<dbReference type="InterPro" id="IPR029063">
    <property type="entry name" value="SAM-dependent_MTases_sf"/>
</dbReference>
<evidence type="ECO:0000313" key="6">
    <source>
        <dbReference type="Proteomes" id="UP000033965"/>
    </source>
</evidence>
<dbReference type="EMBL" id="LCPZ01000008">
    <property type="protein sequence ID" value="KKW08670.1"/>
    <property type="molecule type" value="Genomic_DNA"/>
</dbReference>
<evidence type="ECO:0000256" key="1">
    <source>
        <dbReference type="ARBA" id="ARBA00022603"/>
    </source>
</evidence>
<comment type="caution">
    <text evidence="5">The sequence shown here is derived from an EMBL/GenBank/DDBJ whole genome shotgun (WGS) entry which is preliminary data.</text>
</comment>